<gene>
    <name evidence="1" type="ORF">F4821DRAFT_9313</name>
</gene>
<evidence type="ECO:0000313" key="2">
    <source>
        <dbReference type="Proteomes" id="UP001497680"/>
    </source>
</evidence>
<evidence type="ECO:0000313" key="1">
    <source>
        <dbReference type="EMBL" id="KAI6094019.1"/>
    </source>
</evidence>
<accession>A0ACC0DMP4</accession>
<protein>
    <submittedName>
        <fullName evidence="1">Short-chain dehydrogenase</fullName>
    </submittedName>
</protein>
<comment type="caution">
    <text evidence="1">The sequence shown here is derived from an EMBL/GenBank/DDBJ whole genome shotgun (WGS) entry which is preliminary data.</text>
</comment>
<name>A0ACC0DMP4_9PEZI</name>
<dbReference type="EMBL" id="MU394280">
    <property type="protein sequence ID" value="KAI6094019.1"/>
    <property type="molecule type" value="Genomic_DNA"/>
</dbReference>
<dbReference type="Proteomes" id="UP001497680">
    <property type="component" value="Unassembled WGS sequence"/>
</dbReference>
<proteinExistence type="predicted"/>
<reference evidence="1 2" key="1">
    <citation type="journal article" date="2022" name="New Phytol.">
        <title>Ecological generalism drives hyperdiversity of secondary metabolite gene clusters in xylarialean endophytes.</title>
        <authorList>
            <person name="Franco M.E.E."/>
            <person name="Wisecaver J.H."/>
            <person name="Arnold A.E."/>
            <person name="Ju Y.M."/>
            <person name="Slot J.C."/>
            <person name="Ahrendt S."/>
            <person name="Moore L.P."/>
            <person name="Eastman K.E."/>
            <person name="Scott K."/>
            <person name="Konkel Z."/>
            <person name="Mondo S.J."/>
            <person name="Kuo A."/>
            <person name="Hayes R.D."/>
            <person name="Haridas S."/>
            <person name="Andreopoulos B."/>
            <person name="Riley R."/>
            <person name="LaButti K."/>
            <person name="Pangilinan J."/>
            <person name="Lipzen A."/>
            <person name="Amirebrahimi M."/>
            <person name="Yan J."/>
            <person name="Adam C."/>
            <person name="Keymanesh K."/>
            <person name="Ng V."/>
            <person name="Louie K."/>
            <person name="Northen T."/>
            <person name="Drula E."/>
            <person name="Henrissat B."/>
            <person name="Hsieh H.M."/>
            <person name="Youens-Clark K."/>
            <person name="Lutzoni F."/>
            <person name="Miadlikowska J."/>
            <person name="Eastwood D.C."/>
            <person name="Hamelin R.C."/>
            <person name="Grigoriev I.V."/>
            <person name="U'Ren J.M."/>
        </authorList>
    </citation>
    <scope>NUCLEOTIDE SEQUENCE [LARGE SCALE GENOMIC DNA]</scope>
    <source>
        <strain evidence="1 2">ER1909</strain>
    </source>
</reference>
<organism evidence="1 2">
    <name type="scientific">Hypoxylon rubiginosum</name>
    <dbReference type="NCBI Taxonomy" id="110542"/>
    <lineage>
        <taxon>Eukaryota</taxon>
        <taxon>Fungi</taxon>
        <taxon>Dikarya</taxon>
        <taxon>Ascomycota</taxon>
        <taxon>Pezizomycotina</taxon>
        <taxon>Sordariomycetes</taxon>
        <taxon>Xylariomycetidae</taxon>
        <taxon>Xylariales</taxon>
        <taxon>Hypoxylaceae</taxon>
        <taxon>Hypoxylon</taxon>
    </lineage>
</organism>
<sequence length="308" mass="33313">MDSPNTKPYNLPSDAVWFITGCSSGIGQALAELVAQTPNRVVATARKAASLSSIPTNDRVLKLELDVANISSINAAIQATLDRFGRIDVVVNNAGYTLAGEAEATEDAEARDVFDTNFWGMVNISKRCLQIMREENAKNGQQGGVIMNVTSVGGFIGFPGQAFYHASKFAVEGWTESVAKEVPSTWNIHLCNIEPGGVKTNYATSSLKQTAVRHKAYSDPSFPANKLLAHIGSEQGRAFWAEPSAIAAAMYQVVSRGKRIPIRVPLGPDSWGLIARDLENTKGDLDEIKDISYSVGDPKQLESIHFLK</sequence>
<keyword evidence="2" id="KW-1185">Reference proteome</keyword>